<evidence type="ECO:0000256" key="2">
    <source>
        <dbReference type="SAM" id="Phobius"/>
    </source>
</evidence>
<evidence type="ECO:0000313" key="4">
    <source>
        <dbReference type="Proteomes" id="UP001210925"/>
    </source>
</evidence>
<evidence type="ECO:0000256" key="1">
    <source>
        <dbReference type="SAM" id="MobiDB-lite"/>
    </source>
</evidence>
<comment type="caution">
    <text evidence="3">The sequence shown here is derived from an EMBL/GenBank/DDBJ whole genome shotgun (WGS) entry which is preliminary data.</text>
</comment>
<dbReference type="Proteomes" id="UP001210925">
    <property type="component" value="Unassembled WGS sequence"/>
</dbReference>
<gene>
    <name evidence="3" type="ORF">HK103_006108</name>
</gene>
<feature type="transmembrane region" description="Helical" evidence="2">
    <location>
        <begin position="120"/>
        <end position="147"/>
    </location>
</feature>
<dbReference type="AlphaFoldDB" id="A0AAD5Y2D0"/>
<feature type="transmembrane region" description="Helical" evidence="2">
    <location>
        <begin position="68"/>
        <end position="87"/>
    </location>
</feature>
<name>A0AAD5Y2D0_9FUNG</name>
<keyword evidence="2" id="KW-0812">Transmembrane</keyword>
<organism evidence="3 4">
    <name type="scientific">Boothiomyces macroporosus</name>
    <dbReference type="NCBI Taxonomy" id="261099"/>
    <lineage>
        <taxon>Eukaryota</taxon>
        <taxon>Fungi</taxon>
        <taxon>Fungi incertae sedis</taxon>
        <taxon>Chytridiomycota</taxon>
        <taxon>Chytridiomycota incertae sedis</taxon>
        <taxon>Chytridiomycetes</taxon>
        <taxon>Rhizophydiales</taxon>
        <taxon>Terramycetaceae</taxon>
        <taxon>Boothiomyces</taxon>
    </lineage>
</organism>
<protein>
    <submittedName>
        <fullName evidence="3">Uncharacterized protein</fullName>
    </submittedName>
</protein>
<feature type="transmembrane region" description="Helical" evidence="2">
    <location>
        <begin position="200"/>
        <end position="224"/>
    </location>
</feature>
<sequence>MSNTSINSYYLFDICDYRANYLGCDPVKQYSFAIVDLVIIIMTCVSILAFAGLVVRNLLSKKTDGKKWTAADTLCVLCGLSNIFRIVEIANVRSVVFKDQSAMTDFQAKQYFQITVFIDFLYFGSGAVASNVFLVSVAGAAAGVNVFADIKVGDKVLSPDKILKIVRLVILILTLSFCISWATIGATTDLESYITYRRCVFILAICTIVFVSLPVILFFGNNVLRILSEAKSSKSGSVKHVSDNAKNKSVDNRPPSQIVSRTVEGSQHSEISHTKSVKKTGLTQEQKISNFRLAINMCIWILYVSTILNHILLLVGFEVPFFQENTVAAVILKAISDTQVWVCCGFMFIYLFRVG</sequence>
<keyword evidence="2" id="KW-0472">Membrane</keyword>
<feature type="transmembrane region" description="Helical" evidence="2">
    <location>
        <begin position="327"/>
        <end position="352"/>
    </location>
</feature>
<reference evidence="3" key="1">
    <citation type="submission" date="2020-05" db="EMBL/GenBank/DDBJ databases">
        <title>Phylogenomic resolution of chytrid fungi.</title>
        <authorList>
            <person name="Stajich J.E."/>
            <person name="Amses K."/>
            <person name="Simmons R."/>
            <person name="Seto K."/>
            <person name="Myers J."/>
            <person name="Bonds A."/>
            <person name="Quandt C.A."/>
            <person name="Barry K."/>
            <person name="Liu P."/>
            <person name="Grigoriev I."/>
            <person name="Longcore J.E."/>
            <person name="James T.Y."/>
        </authorList>
    </citation>
    <scope>NUCLEOTIDE SEQUENCE</scope>
    <source>
        <strain evidence="3">PLAUS21</strain>
    </source>
</reference>
<accession>A0AAD5Y2D0</accession>
<keyword evidence="2" id="KW-1133">Transmembrane helix</keyword>
<feature type="transmembrane region" description="Helical" evidence="2">
    <location>
        <begin position="293"/>
        <end position="315"/>
    </location>
</feature>
<feature type="compositionally biased region" description="Basic and acidic residues" evidence="1">
    <location>
        <begin position="240"/>
        <end position="251"/>
    </location>
</feature>
<feature type="region of interest" description="Disordered" evidence="1">
    <location>
        <begin position="237"/>
        <end position="256"/>
    </location>
</feature>
<proteinExistence type="predicted"/>
<evidence type="ECO:0000313" key="3">
    <source>
        <dbReference type="EMBL" id="KAJ3255741.1"/>
    </source>
</evidence>
<feature type="transmembrane region" description="Helical" evidence="2">
    <location>
        <begin position="168"/>
        <end position="188"/>
    </location>
</feature>
<feature type="transmembrane region" description="Helical" evidence="2">
    <location>
        <begin position="30"/>
        <end position="56"/>
    </location>
</feature>
<keyword evidence="4" id="KW-1185">Reference proteome</keyword>
<dbReference type="EMBL" id="JADGKB010000061">
    <property type="protein sequence ID" value="KAJ3255741.1"/>
    <property type="molecule type" value="Genomic_DNA"/>
</dbReference>